<dbReference type="InterPro" id="IPR006366">
    <property type="entry name" value="CobA/CysG_C"/>
</dbReference>
<dbReference type="CDD" id="cd11642">
    <property type="entry name" value="SUMT"/>
    <property type="match status" value="1"/>
</dbReference>
<dbReference type="Gene3D" id="3.40.1010.10">
    <property type="entry name" value="Cobalt-precorrin-4 Transmethylase, Domain 1"/>
    <property type="match status" value="1"/>
</dbReference>
<dbReference type="GO" id="GO:0004851">
    <property type="term" value="F:uroporphyrin-III C-methyltransferase activity"/>
    <property type="evidence" value="ECO:0007669"/>
    <property type="project" value="UniProtKB-EC"/>
</dbReference>
<accession>A0A0W8IF44</accession>
<dbReference type="InterPro" id="IPR035996">
    <property type="entry name" value="4pyrrol_Methylase_sf"/>
</dbReference>
<dbReference type="STRING" id="767452.AVL62_10940"/>
<sequence>MWADLELDGLDVLVVGSAQGTRRVRARVEHAGGRVMLVGAAQALELLSASDRAVGLVVWVEGPESARAEGRALARIRRLPVTCAPAATTTGTVTLVGGGPGRTDLLTLAGQAALADADVVLFDRLGPQESLADLAPGARLIDVGKAPGHHPIPQPEIEAMLIEHARAGAHVVRLKGGDPFVFGRGSEEVRACARAGVPVTVVPGVSSAIAVPGAAGIPVTHRGLSRSLTIVSGHVPFEPQEYAHLHGVGGTLVILMGVNTLIQVCTGLLRAGMPPDVPLALVERGFLPGQRTTVTTVAEVVRRGGMQHATSPAVVVIGAVVALAESSVWEDLARTVEGAA</sequence>
<dbReference type="GO" id="GO:0019354">
    <property type="term" value="P:siroheme biosynthetic process"/>
    <property type="evidence" value="ECO:0007669"/>
    <property type="project" value="InterPro"/>
</dbReference>
<dbReference type="NCBIfam" id="NF004790">
    <property type="entry name" value="PRK06136.1"/>
    <property type="match status" value="1"/>
</dbReference>
<dbReference type="PANTHER" id="PTHR45790:SF3">
    <property type="entry name" value="S-ADENOSYL-L-METHIONINE-DEPENDENT UROPORPHYRINOGEN III METHYLTRANSFERASE, CHLOROPLASTIC"/>
    <property type="match status" value="1"/>
</dbReference>
<dbReference type="EMBL" id="LQBL01000003">
    <property type="protein sequence ID" value="KUG58416.1"/>
    <property type="molecule type" value="Genomic_DNA"/>
</dbReference>
<dbReference type="AlphaFoldDB" id="A0A0W8IF44"/>
<evidence type="ECO:0000313" key="8">
    <source>
        <dbReference type="Proteomes" id="UP000054837"/>
    </source>
</evidence>
<evidence type="ECO:0000313" key="7">
    <source>
        <dbReference type="EMBL" id="KUG58416.1"/>
    </source>
</evidence>
<dbReference type="PANTHER" id="PTHR45790">
    <property type="entry name" value="SIROHEME SYNTHASE-RELATED"/>
    <property type="match status" value="1"/>
</dbReference>
<evidence type="ECO:0000259" key="6">
    <source>
        <dbReference type="Pfam" id="PF00590"/>
    </source>
</evidence>
<evidence type="ECO:0000256" key="4">
    <source>
        <dbReference type="ARBA" id="ARBA00022691"/>
    </source>
</evidence>
<evidence type="ECO:0000256" key="1">
    <source>
        <dbReference type="ARBA" id="ARBA00012162"/>
    </source>
</evidence>
<proteinExistence type="predicted"/>
<dbReference type="Gene3D" id="3.30.950.10">
    <property type="entry name" value="Methyltransferase, Cobalt-precorrin-4 Transmethylase, Domain 2"/>
    <property type="match status" value="1"/>
</dbReference>
<name>A0A0W8IF44_9MICO</name>
<organism evidence="7 8">
    <name type="scientific">Serinicoccus chungangensis</name>
    <dbReference type="NCBI Taxonomy" id="767452"/>
    <lineage>
        <taxon>Bacteria</taxon>
        <taxon>Bacillati</taxon>
        <taxon>Actinomycetota</taxon>
        <taxon>Actinomycetes</taxon>
        <taxon>Micrococcales</taxon>
        <taxon>Ornithinimicrobiaceae</taxon>
        <taxon>Serinicoccus</taxon>
    </lineage>
</organism>
<keyword evidence="2" id="KW-0489">Methyltransferase</keyword>
<reference evidence="7 8" key="1">
    <citation type="submission" date="2015-12" db="EMBL/GenBank/DDBJ databases">
        <title>Serinicoccus chungangenesis strain CD08_5 genome sequencing and assembly.</title>
        <authorList>
            <person name="Chander A.M."/>
            <person name="Kaur G."/>
            <person name="Nair G.R."/>
            <person name="Dhawan D.K."/>
            <person name="Kochhar R.K."/>
            <person name="Mayilraj S."/>
            <person name="Bhadada S.K."/>
        </authorList>
    </citation>
    <scope>NUCLEOTIDE SEQUENCE [LARGE SCALE GENOMIC DNA]</scope>
    <source>
        <strain evidence="7 8">CD08_5</strain>
    </source>
</reference>
<dbReference type="SUPFAM" id="SSF53790">
    <property type="entry name" value="Tetrapyrrole methylase"/>
    <property type="match status" value="1"/>
</dbReference>
<evidence type="ECO:0000256" key="3">
    <source>
        <dbReference type="ARBA" id="ARBA00022679"/>
    </source>
</evidence>
<dbReference type="FunFam" id="3.40.1010.10:FF:000001">
    <property type="entry name" value="Siroheme synthase"/>
    <property type="match status" value="1"/>
</dbReference>
<dbReference type="RefSeq" id="WP_058890093.1">
    <property type="nucleotide sequence ID" value="NZ_LQBL01000003.1"/>
</dbReference>
<dbReference type="InterPro" id="IPR050161">
    <property type="entry name" value="Siro_Cobalamin_biosynth"/>
</dbReference>
<keyword evidence="3" id="KW-0808">Transferase</keyword>
<dbReference type="InterPro" id="IPR014776">
    <property type="entry name" value="4pyrrole_Mease_sub2"/>
</dbReference>
<dbReference type="Proteomes" id="UP000054837">
    <property type="component" value="Unassembled WGS sequence"/>
</dbReference>
<dbReference type="Pfam" id="PF00590">
    <property type="entry name" value="TP_methylase"/>
    <property type="match status" value="1"/>
</dbReference>
<keyword evidence="5" id="KW-0627">Porphyrin biosynthesis</keyword>
<protein>
    <recommendedName>
        <fullName evidence="1">uroporphyrinogen-III C-methyltransferase</fullName>
        <ecNumber evidence="1">2.1.1.107</ecNumber>
    </recommendedName>
</protein>
<dbReference type="EC" id="2.1.1.107" evidence="1"/>
<feature type="domain" description="Tetrapyrrole methylase" evidence="6">
    <location>
        <begin position="92"/>
        <end position="300"/>
    </location>
</feature>
<dbReference type="InterPro" id="IPR014777">
    <property type="entry name" value="4pyrrole_Mease_sub1"/>
</dbReference>
<dbReference type="GO" id="GO:0032259">
    <property type="term" value="P:methylation"/>
    <property type="evidence" value="ECO:0007669"/>
    <property type="project" value="UniProtKB-KW"/>
</dbReference>
<gene>
    <name evidence="7" type="ORF">AVL62_10940</name>
</gene>
<dbReference type="InterPro" id="IPR000878">
    <property type="entry name" value="4pyrrol_Mease"/>
</dbReference>
<dbReference type="NCBIfam" id="TIGR01469">
    <property type="entry name" value="cobA_cysG_Cterm"/>
    <property type="match status" value="1"/>
</dbReference>
<evidence type="ECO:0000256" key="2">
    <source>
        <dbReference type="ARBA" id="ARBA00022603"/>
    </source>
</evidence>
<keyword evidence="8" id="KW-1185">Reference proteome</keyword>
<evidence type="ECO:0000256" key="5">
    <source>
        <dbReference type="ARBA" id="ARBA00023244"/>
    </source>
</evidence>
<comment type="caution">
    <text evidence="7">The sequence shown here is derived from an EMBL/GenBank/DDBJ whole genome shotgun (WGS) entry which is preliminary data.</text>
</comment>
<keyword evidence="4" id="KW-0949">S-adenosyl-L-methionine</keyword>